<dbReference type="Proteomes" id="UP000008694">
    <property type="component" value="Unassembled WGS sequence"/>
</dbReference>
<sequence length="67" mass="8177">MALMQHLMVVFEDADMLYPWDIENVQKMALMQHLMVVFEDADTLYPWDIENVQSRKYCYSRKQRRGF</sequence>
<accession>D7KBX9</accession>
<evidence type="ECO:0000313" key="2">
    <source>
        <dbReference type="Proteomes" id="UP000008694"/>
    </source>
</evidence>
<dbReference type="HOGENOM" id="CLU_2815853_0_0_1"/>
<dbReference type="AlphaFoldDB" id="D7KBX9"/>
<keyword evidence="2" id="KW-1185">Reference proteome</keyword>
<protein>
    <submittedName>
        <fullName evidence="1">Predicted protein</fullName>
    </submittedName>
</protein>
<reference evidence="2" key="1">
    <citation type="journal article" date="2011" name="Nat. Genet.">
        <title>The Arabidopsis lyrata genome sequence and the basis of rapid genome size change.</title>
        <authorList>
            <person name="Hu T.T."/>
            <person name="Pattyn P."/>
            <person name="Bakker E.G."/>
            <person name="Cao J."/>
            <person name="Cheng J.-F."/>
            <person name="Clark R.M."/>
            <person name="Fahlgren N."/>
            <person name="Fawcett J.A."/>
            <person name="Grimwood J."/>
            <person name="Gundlach H."/>
            <person name="Haberer G."/>
            <person name="Hollister J.D."/>
            <person name="Ossowski S."/>
            <person name="Ottilar R.P."/>
            <person name="Salamov A.A."/>
            <person name="Schneeberger K."/>
            <person name="Spannagl M."/>
            <person name="Wang X."/>
            <person name="Yang L."/>
            <person name="Nasrallah M.E."/>
            <person name="Bergelson J."/>
            <person name="Carrington J.C."/>
            <person name="Gaut B.S."/>
            <person name="Schmutz J."/>
            <person name="Mayer K.F.X."/>
            <person name="Van de Peer Y."/>
            <person name="Grigoriev I.V."/>
            <person name="Nordborg M."/>
            <person name="Weigel D."/>
            <person name="Guo Y.-L."/>
        </authorList>
    </citation>
    <scope>NUCLEOTIDE SEQUENCE [LARGE SCALE GENOMIC DNA]</scope>
    <source>
        <strain evidence="2">cv. MN47</strain>
    </source>
</reference>
<proteinExistence type="predicted"/>
<dbReference type="Gramene" id="Al_scaffold_0001_4062">
    <property type="protein sequence ID" value="Al_scaffold_0001_4062"/>
    <property type="gene ID" value="Al_scaffold_0001_4062"/>
</dbReference>
<gene>
    <name evidence="1" type="ORF">ARALYDRAFT_681739</name>
</gene>
<organism evidence="2">
    <name type="scientific">Arabidopsis lyrata subsp. lyrata</name>
    <name type="common">Lyre-leaved rock-cress</name>
    <dbReference type="NCBI Taxonomy" id="81972"/>
    <lineage>
        <taxon>Eukaryota</taxon>
        <taxon>Viridiplantae</taxon>
        <taxon>Streptophyta</taxon>
        <taxon>Embryophyta</taxon>
        <taxon>Tracheophyta</taxon>
        <taxon>Spermatophyta</taxon>
        <taxon>Magnoliopsida</taxon>
        <taxon>eudicotyledons</taxon>
        <taxon>Gunneridae</taxon>
        <taxon>Pentapetalae</taxon>
        <taxon>rosids</taxon>
        <taxon>malvids</taxon>
        <taxon>Brassicales</taxon>
        <taxon>Brassicaceae</taxon>
        <taxon>Camelineae</taxon>
        <taxon>Arabidopsis</taxon>
    </lineage>
</organism>
<name>D7KBX9_ARALL</name>
<evidence type="ECO:0000313" key="1">
    <source>
        <dbReference type="EMBL" id="EFH70336.1"/>
    </source>
</evidence>
<dbReference type="EMBL" id="GL348713">
    <property type="protein sequence ID" value="EFH70336.1"/>
    <property type="molecule type" value="Genomic_DNA"/>
</dbReference>